<dbReference type="GO" id="GO:0043161">
    <property type="term" value="P:proteasome-mediated ubiquitin-dependent protein catabolic process"/>
    <property type="evidence" value="ECO:0007669"/>
    <property type="project" value="TreeGrafter"/>
</dbReference>
<reference evidence="5" key="1">
    <citation type="submission" date="2023-04" db="EMBL/GenBank/DDBJ databases">
        <authorList>
            <person name="Vijverberg K."/>
            <person name="Xiong W."/>
            <person name="Schranz E."/>
        </authorList>
    </citation>
    <scope>NUCLEOTIDE SEQUENCE</scope>
</reference>
<proteinExistence type="predicted"/>
<evidence type="ECO:0000313" key="5">
    <source>
        <dbReference type="EMBL" id="CAI9284603.1"/>
    </source>
</evidence>
<dbReference type="EMBL" id="OX465081">
    <property type="protein sequence ID" value="CAI9284603.1"/>
    <property type="molecule type" value="Genomic_DNA"/>
</dbReference>
<sequence>MAQKPRWGELEEEDDGGDYDYLLPPKQITTTTRVRKLANAWLSKRAMERRFWPMFGDVVQEDVGARLTMVSTEEIIFERPKAPGTKVEDSNAAGDPLAQMSKGGDVLMVCRTCEKKGDHWTSNSPYKDLAQPTESFSKNPNPSDTLATAIKLLIKLWLPNSQVDLNNLEEYISLVVDATVKTGITRQLEAFRAGFNQVFDVSSLQIFSPSELDYLLCGRREMWELLEIMGEFNPEHQRAFCQFVTGAPRLPPGGLAVLNPKLTIASKFYLGSDLGMKELIAAATNREVLGATKGADVKLVEERNMKPLDSSLVALSARCSKDLELSLAKSFLSEMGQCTTAYPYN</sequence>
<dbReference type="InterPro" id="IPR045322">
    <property type="entry name" value="HECTD1/TRIP12-like"/>
</dbReference>
<evidence type="ECO:0000256" key="2">
    <source>
        <dbReference type="ARBA" id="ARBA00022786"/>
    </source>
</evidence>
<evidence type="ECO:0000256" key="1">
    <source>
        <dbReference type="ARBA" id="ARBA00022679"/>
    </source>
</evidence>
<dbReference type="InterPro" id="IPR024675">
    <property type="entry name" value="eIF3g_N"/>
</dbReference>
<dbReference type="Pfam" id="PF12353">
    <property type="entry name" value="eIF3g"/>
    <property type="match status" value="1"/>
</dbReference>
<dbReference type="PROSITE" id="PS50237">
    <property type="entry name" value="HECT"/>
    <property type="match status" value="1"/>
</dbReference>
<dbReference type="Gene3D" id="3.30.2410.10">
    <property type="entry name" value="Hect, E3 ligase catalytic domain"/>
    <property type="match status" value="1"/>
</dbReference>
<dbReference type="GO" id="GO:0061630">
    <property type="term" value="F:ubiquitin protein ligase activity"/>
    <property type="evidence" value="ECO:0007669"/>
    <property type="project" value="InterPro"/>
</dbReference>
<keyword evidence="6" id="KW-1185">Reference proteome</keyword>
<evidence type="ECO:0000313" key="6">
    <source>
        <dbReference type="Proteomes" id="UP001177003"/>
    </source>
</evidence>
<evidence type="ECO:0000259" key="4">
    <source>
        <dbReference type="PROSITE" id="PS50237"/>
    </source>
</evidence>
<dbReference type="InterPro" id="IPR000569">
    <property type="entry name" value="HECT_dom"/>
</dbReference>
<dbReference type="PANTHER" id="PTHR45670">
    <property type="entry name" value="E3 UBIQUITIN-PROTEIN LIGASE TRIP12"/>
    <property type="match status" value="1"/>
</dbReference>
<evidence type="ECO:0000256" key="3">
    <source>
        <dbReference type="PROSITE-ProRule" id="PRU00104"/>
    </source>
</evidence>
<dbReference type="Pfam" id="PF00632">
    <property type="entry name" value="HECT"/>
    <property type="match status" value="1"/>
</dbReference>
<feature type="domain" description="HECT" evidence="4">
    <location>
        <begin position="160"/>
        <end position="326"/>
    </location>
</feature>
<dbReference type="PANTHER" id="PTHR45670:SF1">
    <property type="entry name" value="E3 UBIQUITIN-PROTEIN LIGASE HECTD1"/>
    <property type="match status" value="1"/>
</dbReference>
<dbReference type="GO" id="GO:0000209">
    <property type="term" value="P:protein polyubiquitination"/>
    <property type="evidence" value="ECO:0007669"/>
    <property type="project" value="TreeGrafter"/>
</dbReference>
<gene>
    <name evidence="5" type="ORF">LSALG_LOCUS24121</name>
</gene>
<name>A0AA35Z2D7_LACSI</name>
<comment type="caution">
    <text evidence="3">Lacks conserved residue(s) required for the propagation of feature annotation.</text>
</comment>
<keyword evidence="1" id="KW-0808">Transferase</keyword>
<accession>A0AA35Z2D7</accession>
<protein>
    <recommendedName>
        <fullName evidence="4">HECT domain-containing protein</fullName>
    </recommendedName>
</protein>
<dbReference type="SUPFAM" id="SSF56204">
    <property type="entry name" value="Hect, E3 ligase catalytic domain"/>
    <property type="match status" value="1"/>
</dbReference>
<organism evidence="5 6">
    <name type="scientific">Lactuca saligna</name>
    <name type="common">Willowleaf lettuce</name>
    <dbReference type="NCBI Taxonomy" id="75948"/>
    <lineage>
        <taxon>Eukaryota</taxon>
        <taxon>Viridiplantae</taxon>
        <taxon>Streptophyta</taxon>
        <taxon>Embryophyta</taxon>
        <taxon>Tracheophyta</taxon>
        <taxon>Spermatophyta</taxon>
        <taxon>Magnoliopsida</taxon>
        <taxon>eudicotyledons</taxon>
        <taxon>Gunneridae</taxon>
        <taxon>Pentapetalae</taxon>
        <taxon>asterids</taxon>
        <taxon>campanulids</taxon>
        <taxon>Asterales</taxon>
        <taxon>Asteraceae</taxon>
        <taxon>Cichorioideae</taxon>
        <taxon>Cichorieae</taxon>
        <taxon>Lactucinae</taxon>
        <taxon>Lactuca</taxon>
    </lineage>
</organism>
<dbReference type="SMART" id="SM00119">
    <property type="entry name" value="HECTc"/>
    <property type="match status" value="1"/>
</dbReference>
<dbReference type="AlphaFoldDB" id="A0AA35Z2D7"/>
<keyword evidence="2 3" id="KW-0833">Ubl conjugation pathway</keyword>
<dbReference type="InterPro" id="IPR035983">
    <property type="entry name" value="Hect_E3_ubiquitin_ligase"/>
</dbReference>
<dbReference type="Proteomes" id="UP001177003">
    <property type="component" value="Chromosome 5"/>
</dbReference>